<keyword evidence="2" id="KW-0614">Plasmid</keyword>
<dbReference type="AlphaFoldDB" id="K7R2A2"/>
<protein>
    <recommendedName>
        <fullName evidence="1">DUF6285 domain-containing protein</fullName>
    </recommendedName>
</protein>
<dbReference type="Proteomes" id="UP000000211">
    <property type="component" value="Plasmid pTHEOS01"/>
</dbReference>
<dbReference type="OrthoDB" id="4626810at2"/>
<organism evidence="2 3">
    <name type="scientific">Thermus oshimai JL-2</name>
    <dbReference type="NCBI Taxonomy" id="751945"/>
    <lineage>
        <taxon>Bacteria</taxon>
        <taxon>Thermotogati</taxon>
        <taxon>Deinococcota</taxon>
        <taxon>Deinococci</taxon>
        <taxon>Thermales</taxon>
        <taxon>Thermaceae</taxon>
        <taxon>Thermus</taxon>
    </lineage>
</organism>
<dbReference type="HOGENOM" id="CLU_142892_0_0_0"/>
<evidence type="ECO:0000313" key="3">
    <source>
        <dbReference type="Proteomes" id="UP000000211"/>
    </source>
</evidence>
<accession>K7R2A2</accession>
<reference evidence="2 3" key="1">
    <citation type="journal article" date="2013" name="Genome Announc.">
        <title>Whole Genome Sequencing of Thermus oshimai JL-2 and Thermus thermophilus JL-18, Incomplete Denitrifiers from the United States Great Basin.</title>
        <authorList>
            <person name="Murugapiran S.K."/>
            <person name="Huntemann M."/>
            <person name="Wei C.L."/>
            <person name="Han J."/>
            <person name="Detter J.C."/>
            <person name="Han C.S."/>
            <person name="Erkkila T.H."/>
            <person name="Teshima H."/>
            <person name="Chen A."/>
            <person name="Kyrpides N."/>
            <person name="Mavrommatis K."/>
            <person name="Markowitz V."/>
            <person name="Szeto E."/>
            <person name="Ivanova N."/>
            <person name="Pagani I."/>
            <person name="Lam J."/>
            <person name="McDonald A.I."/>
            <person name="Dodsworth J.A."/>
            <person name="Pati A."/>
            <person name="Goodwin L."/>
            <person name="Peters L."/>
            <person name="Pitluck S."/>
            <person name="Woyke T."/>
            <person name="Hedlund B.P."/>
        </authorList>
    </citation>
    <scope>NUCLEOTIDE SEQUENCE</scope>
    <source>
        <strain evidence="2 3">JL-2</strain>
        <plasmid evidence="2">pTHEOS01</plasmid>
    </source>
</reference>
<dbReference type="RefSeq" id="WP_015065424.1">
    <property type="nucleotide sequence ID" value="NC_019387.1"/>
</dbReference>
<name>K7R2A2_THEOS</name>
<sequence length="116" mass="12924">MDRPTADELLEALSEFLEKEVLPALPDPRLRFQTLVALNALGLVRRELALGAALEAEDAAELRALLGREGNRGTLLQELAQRVREGQAPEGTAAFLKAHVRRKLRVANPKYLERYP</sequence>
<geneLocation type="plasmid" evidence="2 3">
    <name>pTHEOS01</name>
</geneLocation>
<keyword evidence="3" id="KW-1185">Reference proteome</keyword>
<evidence type="ECO:0000313" key="2">
    <source>
        <dbReference type="EMBL" id="AFV77430.1"/>
    </source>
</evidence>
<proteinExistence type="predicted"/>
<dbReference type="PATRIC" id="fig|751945.3.peg.2394"/>
<dbReference type="Pfam" id="PF19802">
    <property type="entry name" value="DUF6285"/>
    <property type="match status" value="1"/>
</dbReference>
<evidence type="ECO:0000259" key="1">
    <source>
        <dbReference type="Pfam" id="PF19802"/>
    </source>
</evidence>
<dbReference type="EMBL" id="CP003250">
    <property type="protein sequence ID" value="AFV77430.1"/>
    <property type="molecule type" value="Genomic_DNA"/>
</dbReference>
<dbReference type="KEGG" id="tos:Theos_2453"/>
<feature type="domain" description="DUF6285" evidence="1">
    <location>
        <begin position="27"/>
        <end position="111"/>
    </location>
</feature>
<gene>
    <name evidence="2" type="ORF">Theos_2453</name>
</gene>
<dbReference type="InterPro" id="IPR046252">
    <property type="entry name" value="DUF6285"/>
</dbReference>